<dbReference type="SUPFAM" id="SSF88659">
    <property type="entry name" value="Sigma3 and sigma4 domains of RNA polymerase sigma factors"/>
    <property type="match status" value="1"/>
</dbReference>
<name>A0A428ZTP5_KIBAR</name>
<evidence type="ECO:0000313" key="8">
    <source>
        <dbReference type="EMBL" id="RSM91449.1"/>
    </source>
</evidence>
<dbReference type="PANTHER" id="PTHR30173">
    <property type="entry name" value="SIGMA 19 FACTOR"/>
    <property type="match status" value="1"/>
</dbReference>
<dbReference type="EMBL" id="QHKI01000001">
    <property type="protein sequence ID" value="RSM91449.1"/>
    <property type="molecule type" value="Genomic_DNA"/>
</dbReference>
<dbReference type="Pfam" id="PF04542">
    <property type="entry name" value="Sigma70_r2"/>
    <property type="match status" value="1"/>
</dbReference>
<dbReference type="OrthoDB" id="6689546at2"/>
<dbReference type="GO" id="GO:0006352">
    <property type="term" value="P:DNA-templated transcription initiation"/>
    <property type="evidence" value="ECO:0007669"/>
    <property type="project" value="InterPro"/>
</dbReference>
<dbReference type="Gene3D" id="1.10.10.10">
    <property type="entry name" value="Winged helix-like DNA-binding domain superfamily/Winged helix DNA-binding domain"/>
    <property type="match status" value="1"/>
</dbReference>
<evidence type="ECO:0000256" key="1">
    <source>
        <dbReference type="ARBA" id="ARBA00010641"/>
    </source>
</evidence>
<evidence type="ECO:0000256" key="5">
    <source>
        <dbReference type="SAM" id="MobiDB-lite"/>
    </source>
</evidence>
<keyword evidence="2" id="KW-0805">Transcription regulation</keyword>
<evidence type="ECO:0000313" key="9">
    <source>
        <dbReference type="Proteomes" id="UP000287547"/>
    </source>
</evidence>
<dbReference type="InterPro" id="IPR052704">
    <property type="entry name" value="ECF_Sigma-70_Domain"/>
</dbReference>
<dbReference type="InterPro" id="IPR014284">
    <property type="entry name" value="RNA_pol_sigma-70_dom"/>
</dbReference>
<dbReference type="InterPro" id="IPR013324">
    <property type="entry name" value="RNA_pol_sigma_r3/r4-like"/>
</dbReference>
<dbReference type="SUPFAM" id="SSF88946">
    <property type="entry name" value="Sigma2 domain of RNA polymerase sigma factors"/>
    <property type="match status" value="1"/>
</dbReference>
<evidence type="ECO:0000259" key="6">
    <source>
        <dbReference type="Pfam" id="PF04542"/>
    </source>
</evidence>
<dbReference type="GO" id="GO:0003677">
    <property type="term" value="F:DNA binding"/>
    <property type="evidence" value="ECO:0007669"/>
    <property type="project" value="InterPro"/>
</dbReference>
<feature type="domain" description="RNA polymerase sigma-70 region 2" evidence="6">
    <location>
        <begin position="25"/>
        <end position="84"/>
    </location>
</feature>
<reference evidence="8 9" key="1">
    <citation type="submission" date="2018-05" db="EMBL/GenBank/DDBJ databases">
        <title>Evolution of GPA BGCs.</title>
        <authorList>
            <person name="Waglechner N."/>
            <person name="Wright G.D."/>
        </authorList>
    </citation>
    <scope>NUCLEOTIDE SEQUENCE [LARGE SCALE GENOMIC DNA]</scope>
    <source>
        <strain evidence="8 9">A82846</strain>
    </source>
</reference>
<feature type="region of interest" description="Disordered" evidence="5">
    <location>
        <begin position="1"/>
        <end position="22"/>
    </location>
</feature>
<protein>
    <recommendedName>
        <fullName evidence="10">RNA polymerase sigma-70 factor, ECF subfamily</fullName>
    </recommendedName>
</protein>
<evidence type="ECO:0000256" key="4">
    <source>
        <dbReference type="ARBA" id="ARBA00023163"/>
    </source>
</evidence>
<evidence type="ECO:0000256" key="3">
    <source>
        <dbReference type="ARBA" id="ARBA00023082"/>
    </source>
</evidence>
<dbReference type="Gene3D" id="1.10.1740.10">
    <property type="match status" value="1"/>
</dbReference>
<comment type="similarity">
    <text evidence="1">Belongs to the sigma-70 factor family. ECF subfamily.</text>
</comment>
<keyword evidence="4" id="KW-0804">Transcription</keyword>
<dbReference type="AlphaFoldDB" id="A0A428ZTP5"/>
<gene>
    <name evidence="8" type="ORF">DMH04_00070</name>
</gene>
<dbReference type="InterPro" id="IPR013249">
    <property type="entry name" value="RNA_pol_sigma70_r4_t2"/>
</dbReference>
<dbReference type="InterPro" id="IPR007627">
    <property type="entry name" value="RNA_pol_sigma70_r2"/>
</dbReference>
<dbReference type="RefSeq" id="WP_051793622.1">
    <property type="nucleotide sequence ID" value="NZ_QHKI01000001.1"/>
</dbReference>
<dbReference type="InterPro" id="IPR036388">
    <property type="entry name" value="WH-like_DNA-bd_sf"/>
</dbReference>
<dbReference type="NCBIfam" id="TIGR02937">
    <property type="entry name" value="sigma70-ECF"/>
    <property type="match status" value="1"/>
</dbReference>
<evidence type="ECO:0008006" key="10">
    <source>
        <dbReference type="Google" id="ProtNLM"/>
    </source>
</evidence>
<comment type="caution">
    <text evidence="8">The sequence shown here is derived from an EMBL/GenBank/DDBJ whole genome shotgun (WGS) entry which is preliminary data.</text>
</comment>
<dbReference type="GO" id="GO:0016987">
    <property type="term" value="F:sigma factor activity"/>
    <property type="evidence" value="ECO:0007669"/>
    <property type="project" value="UniProtKB-KW"/>
</dbReference>
<dbReference type="Pfam" id="PF08281">
    <property type="entry name" value="Sigma70_r4_2"/>
    <property type="match status" value="1"/>
</dbReference>
<feature type="domain" description="RNA polymerase sigma factor 70 region 4 type 2" evidence="7">
    <location>
        <begin position="121"/>
        <end position="171"/>
    </location>
</feature>
<proteinExistence type="inferred from homology"/>
<sequence>MRSTNIDIGPPDPRSPQDAEDAADFQSVRPRLFGIAYQMLGRAADAEDVVQDVWLRWQRADRSLVRDRVAFLVKITTRVTLNVLGSARVRREIPVDRWLPGQVLSSEDPTLAMERSADLEQAVLLLLQRLSPTERAVFVLREAFGYSFRDIAEALQISEANARQLRRRAGEHLAGPRDEPVHRTARDRLLTAFLDAAQIGALAHLEHLLIDDVLSHSSRRAPTPCGTTI</sequence>
<evidence type="ECO:0000256" key="2">
    <source>
        <dbReference type="ARBA" id="ARBA00023015"/>
    </source>
</evidence>
<accession>A0A428ZTP5</accession>
<evidence type="ECO:0000259" key="7">
    <source>
        <dbReference type="Pfam" id="PF08281"/>
    </source>
</evidence>
<dbReference type="PANTHER" id="PTHR30173:SF36">
    <property type="entry name" value="ECF RNA POLYMERASE SIGMA FACTOR SIGJ"/>
    <property type="match status" value="1"/>
</dbReference>
<dbReference type="InterPro" id="IPR013325">
    <property type="entry name" value="RNA_pol_sigma_r2"/>
</dbReference>
<dbReference type="Proteomes" id="UP000287547">
    <property type="component" value="Unassembled WGS sequence"/>
</dbReference>
<organism evidence="8 9">
    <name type="scientific">Kibdelosporangium aridum</name>
    <dbReference type="NCBI Taxonomy" id="2030"/>
    <lineage>
        <taxon>Bacteria</taxon>
        <taxon>Bacillati</taxon>
        <taxon>Actinomycetota</taxon>
        <taxon>Actinomycetes</taxon>
        <taxon>Pseudonocardiales</taxon>
        <taxon>Pseudonocardiaceae</taxon>
        <taxon>Kibdelosporangium</taxon>
    </lineage>
</organism>
<keyword evidence="3" id="KW-0731">Sigma factor</keyword>